<protein>
    <submittedName>
        <fullName evidence="1">Uncharacterized protein</fullName>
    </submittedName>
</protein>
<dbReference type="AlphaFoldDB" id="A0A455VST9"/>
<evidence type="ECO:0000313" key="1">
    <source>
        <dbReference type="EMBL" id="BBI96114.1"/>
    </source>
</evidence>
<proteinExistence type="predicted"/>
<name>A0A455VST9_ENTAS</name>
<reference evidence="1" key="1">
    <citation type="submission" date="2019-03" db="EMBL/GenBank/DDBJ databases">
        <title>Complete genome sequences of Enterobacter asburiae str. MRY18-106 isolated from a patient in Japan.</title>
        <authorList>
            <person name="Sekizuka T."/>
            <person name="Matsui M."/>
            <person name="Takara T."/>
            <person name="Uechi A."/>
            <person name="Harakuni M."/>
            <person name="Kimura T."/>
            <person name="Suzuki S."/>
            <person name="Kuroda M."/>
        </authorList>
    </citation>
    <scope>NUCLEOTIDE SEQUENCE</scope>
    <source>
        <strain evidence="1">MRY18-106</strain>
    </source>
</reference>
<dbReference type="Gene3D" id="2.150.10.10">
    <property type="entry name" value="Serralysin-like metalloprotease, C-terminal"/>
    <property type="match status" value="1"/>
</dbReference>
<gene>
    <name evidence="1" type="ORF">MRY18106EAS_26460</name>
</gene>
<accession>A0A455VST9</accession>
<dbReference type="EMBL" id="AP019533">
    <property type="protein sequence ID" value="BBI96114.1"/>
    <property type="molecule type" value="Genomic_DNA"/>
</dbReference>
<organism evidence="1">
    <name type="scientific">Enterobacter asburiae</name>
    <dbReference type="NCBI Taxonomy" id="61645"/>
    <lineage>
        <taxon>Bacteria</taxon>
        <taxon>Pseudomonadati</taxon>
        <taxon>Pseudomonadota</taxon>
        <taxon>Gammaproteobacteria</taxon>
        <taxon>Enterobacterales</taxon>
        <taxon>Enterobacteriaceae</taxon>
        <taxon>Enterobacter</taxon>
        <taxon>Enterobacter cloacae complex</taxon>
    </lineage>
</organism>
<dbReference type="InterPro" id="IPR011049">
    <property type="entry name" value="Serralysin-like_metalloprot_C"/>
</dbReference>
<sequence>MSVPNQTPYIIYNANGLTTVFPFEFYIINASDIQVTINGTPVTSGYSVSGAGNVGGGDVIFNTPPANGSVVMLERVVPTYRLTDYQDNGDLLADTVNKDFDRLWMAIQRSFIYLGLALRRPLFGGPFNAEGYRIEKLADPVNPQDAATKNYIDNFSLVRTLRVPESSIGMLPGVSGRRNLLLAFDSNGNPITVLPESGSAADVLILLAELDGLRRIGTKVNYGIPAGSSLTEGLTFAFDNVKGWLRVGGADVLPLDDERNFWRGLPDPKNSWWNPALIGDYSASFNRNGAAYAVYSSTFGHDCVTYGVASLAGGAGSASGDPDNPVNPSESQGYCSFAFGKNVIALGAKSAAFCEESDALSRAAFAAGYRTQARKGLSTDPGGEASDGIGATALGENTRAAGDGAFAAGKNVQAYGGSIAIGSGINDGNPAVNSHKDSVMLFAKSLIPGIAVVPGGGGLGDPSRVGVHTKYPKEIVDVVLEGGGRAALRIPGTGTGKLLLQGTDNNGNPLTIATLEWTSANGGSAVGTLKINMNNDAACIELSTAGMVALKNVKTLGEISGAPAGTIYKDASNFLKIV</sequence>